<evidence type="ECO:0000313" key="3">
    <source>
        <dbReference type="Proteomes" id="UP000245252"/>
    </source>
</evidence>
<feature type="region of interest" description="Disordered" evidence="1">
    <location>
        <begin position="217"/>
        <end position="237"/>
    </location>
</feature>
<dbReference type="EMBL" id="QFBC01000016">
    <property type="protein sequence ID" value="PWE53441.1"/>
    <property type="molecule type" value="Genomic_DNA"/>
</dbReference>
<sequence length="349" mass="38368">MLSVALVVAGTMVDVSDAHQAPVHTHQQLVPIPKYRARSGQVVVSLAQRLITSFDAKAQQAFLFDWDAGERTEWSNLPAGFFTRPGISIGEMSDAQRALLFDFLSASLGEKGYGRLTDVLAAEAFLSQAPGAERNGWFPENYWISFYGTPSGRDLWGWSFGGHHLALNISFNKGQISTISPSFVGTEPAIFRLDGAEYEAVVDMHRAGHAVYQTLDDDQKEQADAGSVPGDVQAGPGDDGYIPHRIGMSASEMSAPQRAALLNAIQMWVEIQPERNAAARMQEIEAQLDQVHFAWRGTDEVNTPVYMRIQGPTLIIELVSTGGNVGRNARGLGHYHTIYRDPTYEYGRR</sequence>
<dbReference type="InterPro" id="IPR021889">
    <property type="entry name" value="DUF3500"/>
</dbReference>
<reference evidence="2 3" key="1">
    <citation type="submission" date="2018-05" db="EMBL/GenBank/DDBJ databases">
        <title>The draft genome of strain NS-104.</title>
        <authorList>
            <person name="Hang P."/>
            <person name="Jiang J."/>
        </authorList>
    </citation>
    <scope>NUCLEOTIDE SEQUENCE [LARGE SCALE GENOMIC DNA]</scope>
    <source>
        <strain evidence="2 3">NS-104</strain>
    </source>
</reference>
<comment type="caution">
    <text evidence="2">The sequence shown here is derived from an EMBL/GenBank/DDBJ whole genome shotgun (WGS) entry which is preliminary data.</text>
</comment>
<dbReference type="AlphaFoldDB" id="A0A2U2DJL5"/>
<protein>
    <recommendedName>
        <fullName evidence="4">DUF3500 domain-containing protein</fullName>
    </recommendedName>
</protein>
<name>A0A2U2DJL5_9HYPH</name>
<dbReference type="PANTHER" id="PTHR37489">
    <property type="entry name" value="DUF3500 DOMAIN-CONTAINING PROTEIN"/>
    <property type="match status" value="1"/>
</dbReference>
<dbReference type="Pfam" id="PF12006">
    <property type="entry name" value="DUF3500"/>
    <property type="match status" value="1"/>
</dbReference>
<organism evidence="2 3">
    <name type="scientific">Metarhizobium album</name>
    <dbReference type="NCBI Taxonomy" id="2182425"/>
    <lineage>
        <taxon>Bacteria</taxon>
        <taxon>Pseudomonadati</taxon>
        <taxon>Pseudomonadota</taxon>
        <taxon>Alphaproteobacteria</taxon>
        <taxon>Hyphomicrobiales</taxon>
        <taxon>Rhizobiaceae</taxon>
        <taxon>Metarhizobium</taxon>
    </lineage>
</organism>
<keyword evidence="3" id="KW-1185">Reference proteome</keyword>
<evidence type="ECO:0000256" key="1">
    <source>
        <dbReference type="SAM" id="MobiDB-lite"/>
    </source>
</evidence>
<evidence type="ECO:0008006" key="4">
    <source>
        <dbReference type="Google" id="ProtNLM"/>
    </source>
</evidence>
<dbReference type="PANTHER" id="PTHR37489:SF1">
    <property type="entry name" value="DUF3500 DOMAIN-CONTAINING PROTEIN"/>
    <property type="match status" value="1"/>
</dbReference>
<accession>A0A2U2DJL5</accession>
<gene>
    <name evidence="2" type="ORF">DEM27_26200</name>
</gene>
<proteinExistence type="predicted"/>
<dbReference type="Proteomes" id="UP000245252">
    <property type="component" value="Unassembled WGS sequence"/>
</dbReference>
<evidence type="ECO:0000313" key="2">
    <source>
        <dbReference type="EMBL" id="PWE53441.1"/>
    </source>
</evidence>